<comment type="caution">
    <text evidence="2">The sequence shown here is derived from an EMBL/GenBank/DDBJ whole genome shotgun (WGS) entry which is preliminary data.</text>
</comment>
<accession>A0A0F8Z1E5</accession>
<proteinExistence type="predicted"/>
<gene>
    <name evidence="2" type="ORF">LCGC14_2829030</name>
</gene>
<sequence>LFFKLKHRLLLRAMERDIKSWEEEIFLMKSKNYKNVSSTLIVPNKKIHTYKPNGLIFNPETVKILHASENDSNSYVDAKGKLIVAASGISIDELTDSLANLEIFNSYNEVNFNAITSDILGLFLTCRSLDKIDDHVALETAYMQKLLKDKFKLDLPCFAYFFEVGNIRQIDFNFNTLTYYILRLKNIHSDLENASFYAKKFNIEIRDL</sequence>
<protein>
    <submittedName>
        <fullName evidence="2">Uncharacterized protein</fullName>
    </submittedName>
</protein>
<organism evidence="2">
    <name type="scientific">marine sediment metagenome</name>
    <dbReference type="NCBI Taxonomy" id="412755"/>
    <lineage>
        <taxon>unclassified sequences</taxon>
        <taxon>metagenomes</taxon>
        <taxon>ecological metagenomes</taxon>
    </lineage>
</organism>
<reference evidence="2" key="1">
    <citation type="journal article" date="2015" name="Nature">
        <title>Complex archaea that bridge the gap between prokaryotes and eukaryotes.</title>
        <authorList>
            <person name="Spang A."/>
            <person name="Saw J.H."/>
            <person name="Jorgensen S.L."/>
            <person name="Zaremba-Niedzwiedzka K."/>
            <person name="Martijn J."/>
            <person name="Lind A.E."/>
            <person name="van Eijk R."/>
            <person name="Schleper C."/>
            <person name="Guy L."/>
            <person name="Ettema T.J."/>
        </authorList>
    </citation>
    <scope>NUCLEOTIDE SEQUENCE</scope>
</reference>
<feature type="coiled-coil region" evidence="1">
    <location>
        <begin position="4"/>
        <end position="31"/>
    </location>
</feature>
<name>A0A0F8Z1E5_9ZZZZ</name>
<dbReference type="AlphaFoldDB" id="A0A0F8Z1E5"/>
<evidence type="ECO:0000256" key="1">
    <source>
        <dbReference type="SAM" id="Coils"/>
    </source>
</evidence>
<feature type="non-terminal residue" evidence="2">
    <location>
        <position position="1"/>
    </location>
</feature>
<evidence type="ECO:0000313" key="2">
    <source>
        <dbReference type="EMBL" id="KKK79885.1"/>
    </source>
</evidence>
<dbReference type="EMBL" id="LAZR01053828">
    <property type="protein sequence ID" value="KKK79885.1"/>
    <property type="molecule type" value="Genomic_DNA"/>
</dbReference>
<keyword evidence="1" id="KW-0175">Coiled coil</keyword>